<protein>
    <submittedName>
        <fullName evidence="3">Uncharacterized protein</fullName>
    </submittedName>
</protein>
<keyword evidence="2" id="KW-0472">Membrane</keyword>
<dbReference type="EMBL" id="WOWK01000043">
    <property type="protein sequence ID" value="KAF0324583.1"/>
    <property type="molecule type" value="Genomic_DNA"/>
</dbReference>
<proteinExistence type="predicted"/>
<sequence length="97" mass="10844">MCVRVKREERMTAGGGKAFGNKGRGDKKAETTHHHPGWASIFSMLWGHGVGKSNLRIFLFCCSVTCQSCTLAPSGQRRNIFLASFFWVSISFFLGLW</sequence>
<dbReference type="AlphaFoldDB" id="A0A8H3WAV4"/>
<comment type="caution">
    <text evidence="3">The sequence shown here is derived from an EMBL/GenBank/DDBJ whole genome shotgun (WGS) entry which is preliminary data.</text>
</comment>
<feature type="compositionally biased region" description="Basic and acidic residues" evidence="1">
    <location>
        <begin position="23"/>
        <end position="32"/>
    </location>
</feature>
<evidence type="ECO:0000313" key="3">
    <source>
        <dbReference type="EMBL" id="KAF0324583.1"/>
    </source>
</evidence>
<evidence type="ECO:0000256" key="2">
    <source>
        <dbReference type="SAM" id="Phobius"/>
    </source>
</evidence>
<gene>
    <name evidence="3" type="ORF">GQ607_008287</name>
</gene>
<name>A0A8H3WAV4_9PEZI</name>
<keyword evidence="2" id="KW-0812">Transmembrane</keyword>
<evidence type="ECO:0000313" key="4">
    <source>
        <dbReference type="Proteomes" id="UP000434172"/>
    </source>
</evidence>
<evidence type="ECO:0000256" key="1">
    <source>
        <dbReference type="SAM" id="MobiDB-lite"/>
    </source>
</evidence>
<keyword evidence="4" id="KW-1185">Reference proteome</keyword>
<dbReference type="Proteomes" id="UP000434172">
    <property type="component" value="Unassembled WGS sequence"/>
</dbReference>
<organism evidence="3 4">
    <name type="scientific">Colletotrichum asianum</name>
    <dbReference type="NCBI Taxonomy" id="702518"/>
    <lineage>
        <taxon>Eukaryota</taxon>
        <taxon>Fungi</taxon>
        <taxon>Dikarya</taxon>
        <taxon>Ascomycota</taxon>
        <taxon>Pezizomycotina</taxon>
        <taxon>Sordariomycetes</taxon>
        <taxon>Hypocreomycetidae</taxon>
        <taxon>Glomerellales</taxon>
        <taxon>Glomerellaceae</taxon>
        <taxon>Colletotrichum</taxon>
        <taxon>Colletotrichum gloeosporioides species complex</taxon>
    </lineage>
</organism>
<feature type="transmembrane region" description="Helical" evidence="2">
    <location>
        <begin position="80"/>
        <end position="96"/>
    </location>
</feature>
<feature type="compositionally biased region" description="Basic and acidic residues" evidence="1">
    <location>
        <begin position="1"/>
        <end position="11"/>
    </location>
</feature>
<accession>A0A8H3WAV4</accession>
<reference evidence="3 4" key="1">
    <citation type="submission" date="2019-12" db="EMBL/GenBank/DDBJ databases">
        <title>A genome sequence resource for the geographically widespread anthracnose pathogen Colletotrichum asianum.</title>
        <authorList>
            <person name="Meng Y."/>
        </authorList>
    </citation>
    <scope>NUCLEOTIDE SEQUENCE [LARGE SCALE GENOMIC DNA]</scope>
    <source>
        <strain evidence="3 4">ICMP 18580</strain>
    </source>
</reference>
<feature type="region of interest" description="Disordered" evidence="1">
    <location>
        <begin position="1"/>
        <end position="32"/>
    </location>
</feature>
<keyword evidence="2" id="KW-1133">Transmembrane helix</keyword>